<gene>
    <name evidence="1" type="ORF">SSYM_0178</name>
</gene>
<dbReference type="AlphaFoldDB" id="E9CQL0"/>
<dbReference type="Proteomes" id="UP000013568">
    <property type="component" value="Unassembled WGS sequence"/>
</dbReference>
<proteinExistence type="predicted"/>
<evidence type="ECO:0000313" key="2">
    <source>
        <dbReference type="Proteomes" id="UP000013568"/>
    </source>
</evidence>
<keyword evidence="2" id="KW-1185">Reference proteome</keyword>
<organism evidence="1 2">
    <name type="scientific">Serratia symbiotica str. Tucson</name>
    <dbReference type="NCBI Taxonomy" id="914128"/>
    <lineage>
        <taxon>Bacteria</taxon>
        <taxon>Pseudomonadati</taxon>
        <taxon>Pseudomonadota</taxon>
        <taxon>Gammaproteobacteria</taxon>
        <taxon>Enterobacterales</taxon>
        <taxon>Yersiniaceae</taxon>
        <taxon>Serratia</taxon>
        <taxon>Serratia symbiotica</taxon>
    </lineage>
</organism>
<evidence type="ECO:0000313" key="1">
    <source>
        <dbReference type="EMBL" id="EFW11160.1"/>
    </source>
</evidence>
<reference evidence="2" key="1">
    <citation type="journal article" date="2011" name="Genome Biol. Evol.">
        <title>Massive genomic decay in Serratia symbiotica, a recently evolved symbiont of aphids.</title>
        <authorList>
            <person name="Burke G.R."/>
            <person name="Moran N.A."/>
        </authorList>
    </citation>
    <scope>NUCLEOTIDE SEQUENCE [LARGE SCALE GENOMIC DNA]</scope>
    <source>
        <strain evidence="2">Tucson</strain>
    </source>
</reference>
<name>E9CQL0_9GAMM</name>
<dbReference type="HOGENOM" id="CLU_2564099_0_0_6"/>
<dbReference type="EMBL" id="GL636323">
    <property type="protein sequence ID" value="EFW11160.1"/>
    <property type="molecule type" value="Genomic_DNA"/>
</dbReference>
<sequence length="82" mass="9942">MQVLNYFRARFCNSSYAALDLVRNNKKYNSLAEKIVSVKKSNACRDLIFSHSDEWRKFELRYKLNKYDWILKQLLAIRIYND</sequence>
<accession>E9CQL0</accession>
<feature type="non-terminal residue" evidence="1">
    <location>
        <position position="82"/>
    </location>
</feature>
<protein>
    <submittedName>
        <fullName evidence="1">Uncharacterized protein</fullName>
    </submittedName>
</protein>